<dbReference type="AlphaFoldDB" id="A0A2A3MJB1"/>
<gene>
    <name evidence="1" type="ORF">CNQ84_06545</name>
</gene>
<dbReference type="Proteomes" id="UP000242313">
    <property type="component" value="Unassembled WGS sequence"/>
</dbReference>
<organism evidence="1 2">
    <name type="scientific">Pseudomonas abyssi</name>
    <dbReference type="NCBI Taxonomy" id="170540"/>
    <lineage>
        <taxon>Bacteria</taxon>
        <taxon>Pseudomonadati</taxon>
        <taxon>Pseudomonadota</taxon>
        <taxon>Gammaproteobacteria</taxon>
        <taxon>Pseudomonadales</taxon>
        <taxon>Pseudomonadaceae</taxon>
        <taxon>Pseudomonas</taxon>
    </lineage>
</organism>
<evidence type="ECO:0000313" key="1">
    <source>
        <dbReference type="EMBL" id="PBK04807.1"/>
    </source>
</evidence>
<protein>
    <submittedName>
        <fullName evidence="1">Uncharacterized protein</fullName>
    </submittedName>
</protein>
<dbReference type="EMBL" id="NTMR01000009">
    <property type="protein sequence ID" value="PBK04807.1"/>
    <property type="molecule type" value="Genomic_DNA"/>
</dbReference>
<keyword evidence="2" id="KW-1185">Reference proteome</keyword>
<dbReference type="RefSeq" id="WP_096004105.1">
    <property type="nucleotide sequence ID" value="NZ_JBLWUL010000003.1"/>
</dbReference>
<sequence>MLELLEALARGLLLLGRLILEAGAVLDLSLRLPGRWLLRCLWPPHWFRPRSYHAWLESAAGIVFWLLLVLGLYYLDQTFAI</sequence>
<name>A0A2A3MJB1_9PSED</name>
<reference evidence="1 2" key="1">
    <citation type="submission" date="2017-09" db="EMBL/GenBank/DDBJ databases">
        <title>Pseudomonas abyssi sp. nov. isolated from Abyssopelagic Water.</title>
        <authorList>
            <person name="Wei Y."/>
        </authorList>
    </citation>
    <scope>NUCLEOTIDE SEQUENCE [LARGE SCALE GENOMIC DNA]</scope>
    <source>
        <strain evidence="1 2">MT5</strain>
    </source>
</reference>
<proteinExistence type="predicted"/>
<accession>A0A395R530</accession>
<accession>A0A2A3MJB1</accession>
<comment type="caution">
    <text evidence="1">The sequence shown here is derived from an EMBL/GenBank/DDBJ whole genome shotgun (WGS) entry which is preliminary data.</text>
</comment>
<evidence type="ECO:0000313" key="2">
    <source>
        <dbReference type="Proteomes" id="UP000242313"/>
    </source>
</evidence>